<accession>A4RRG6</accession>
<protein>
    <recommendedName>
        <fullName evidence="4">WHIM2 domain-containing protein</fullName>
    </recommendedName>
</protein>
<dbReference type="PANTHER" id="PTHR15546">
    <property type="entry name" value="BROMODOMAIN ADJACENT TO ZINC FINGER DOMAIN, 2A"/>
    <property type="match status" value="1"/>
</dbReference>
<name>A4RRG6_OSTLU</name>
<feature type="compositionally biased region" description="Low complexity" evidence="3">
    <location>
        <begin position="115"/>
        <end position="133"/>
    </location>
</feature>
<dbReference type="RefSeq" id="XP_001415567.1">
    <property type="nucleotide sequence ID" value="XM_001415530.1"/>
</dbReference>
<dbReference type="InterPro" id="IPR028941">
    <property type="entry name" value="WHIM2_dom"/>
</dbReference>
<dbReference type="OMA" id="WWELIIP"/>
<dbReference type="GO" id="GO:0005634">
    <property type="term" value="C:nucleus"/>
    <property type="evidence" value="ECO:0007669"/>
    <property type="project" value="UniProtKB-SubCell"/>
</dbReference>
<keyword evidence="2" id="KW-0539">Nucleus</keyword>
<evidence type="ECO:0000313" key="6">
    <source>
        <dbReference type="Proteomes" id="UP000001568"/>
    </source>
</evidence>
<dbReference type="Gramene" id="ABO93859">
    <property type="protein sequence ID" value="ABO93859"/>
    <property type="gene ID" value="OSTLU_29010"/>
</dbReference>
<dbReference type="HOGENOM" id="CLU_329109_0_0_1"/>
<feature type="domain" description="WHIM2" evidence="4">
    <location>
        <begin position="669"/>
        <end position="736"/>
    </location>
</feature>
<dbReference type="EMBL" id="CP000581">
    <property type="protein sequence ID" value="ABO93859.1"/>
    <property type="molecule type" value="Genomic_DNA"/>
</dbReference>
<evidence type="ECO:0000256" key="3">
    <source>
        <dbReference type="SAM" id="MobiDB-lite"/>
    </source>
</evidence>
<feature type="region of interest" description="Disordered" evidence="3">
    <location>
        <begin position="311"/>
        <end position="347"/>
    </location>
</feature>
<feature type="compositionally biased region" description="Basic and acidic residues" evidence="3">
    <location>
        <begin position="103"/>
        <end position="114"/>
    </location>
</feature>
<dbReference type="STRING" id="436017.A4RRG6"/>
<organism evidence="5 6">
    <name type="scientific">Ostreococcus lucimarinus (strain CCE9901)</name>
    <dbReference type="NCBI Taxonomy" id="436017"/>
    <lineage>
        <taxon>Eukaryota</taxon>
        <taxon>Viridiplantae</taxon>
        <taxon>Chlorophyta</taxon>
        <taxon>Mamiellophyceae</taxon>
        <taxon>Mamiellales</taxon>
        <taxon>Bathycoccaceae</taxon>
        <taxon>Ostreococcus</taxon>
    </lineage>
</organism>
<dbReference type="InterPro" id="IPR053271">
    <property type="entry name" value="DDT_domain"/>
</dbReference>
<evidence type="ECO:0000256" key="2">
    <source>
        <dbReference type="ARBA" id="ARBA00023242"/>
    </source>
</evidence>
<dbReference type="KEGG" id="olu:OSTLU_29010"/>
<dbReference type="Proteomes" id="UP000001568">
    <property type="component" value="Chromosome 1"/>
</dbReference>
<sequence>MVHANARGAMHEAVVRAVHGFKGGMAAAAAAGRDAAARAAKGLARDEDVMSVKEVVAYLNMVMFPRQSEEDVFCARPGFVMMYDLTPLKRAAPTTKKPPASKFEGDNGRVKVDRGPSASASGASTDGGDRSAAPAPSGAVTAPRATATSGATISPHMEKLELALQETMDSALLAEEAQSKLEALLAKEQKLQSELAATKVPQVKLDFSDMPSFELDAEAREYKGDPDDRREILAHRKRIEKESDRLAVAKEKWIAGRRKEAKQAAKVQANATRNVKLSALRGEIAQAKKAVQQTFSVATSHAKKLERLRSRATAAQQHEAELASRKREAEAYRAQQQQERAAKKSKIQLEREAQKLQDAERKLKEAEQRAKVRAEAARYPMDDNELVAYDAAQAKEQNRDPWPAVANGTAWKPSAVDVSQMQICEFFSTFGRILKPSVDEFGVEYLNTILDDSDLTKLSKLYVSLLRVAVTTTTYGIEALVKTWSDALEFSGTFPEIMKQFAKEKSRVGQIDAVTLSTINALTEKRIGMFTPEEHTRVLDWLCGECFEAPEVNKEVNRRVKALEDLSKEKESDKAIENAFEKEYKKLAPQLRDANALVKNASDELIQKVQAHEALITLPQSDVEVPTELQSDVRAFLEARSLLKETEAKKNEIAAQAAKRRRQFQEERIRSNCLGQDRNGTKYYWNLSYSSGALLAIHVDGTWSKLTTEQQLREWSKSLNTKGIREHRLHKNVAEIRAELVAAFRQAELEAMNAFPKSSQRTKVERWNEIAARETLSMEGAKRIIQLLMADVVNCEVSAPDGTMSGWRIWGRELEKTTELTEMIRYLMQIEEAMVEMCDLPRDVTAKDANGSAINASNERLMASHEWWELIIPSDEKKAGKRLWRTNQERAIWQEAMSTSDTYARIAYGAAMLESYSRPLFEFLENIKKRAKRESSRFADYTSYDDGYDSYGQRT</sequence>
<dbReference type="PANTHER" id="PTHR15546:SF2">
    <property type="entry name" value="DDT DOMAIN-CONTAINING PROTEIN DDB_G0282237"/>
    <property type="match status" value="1"/>
</dbReference>
<dbReference type="AlphaFoldDB" id="A4RRG6"/>
<evidence type="ECO:0000256" key="1">
    <source>
        <dbReference type="ARBA" id="ARBA00004123"/>
    </source>
</evidence>
<dbReference type="GeneID" id="4999469"/>
<feature type="region of interest" description="Disordered" evidence="3">
    <location>
        <begin position="91"/>
        <end position="153"/>
    </location>
</feature>
<keyword evidence="6" id="KW-1185">Reference proteome</keyword>
<reference evidence="5 6" key="1">
    <citation type="journal article" date="2007" name="Proc. Natl. Acad. Sci. U.S.A.">
        <title>The tiny eukaryote Ostreococcus provides genomic insights into the paradox of plankton speciation.</title>
        <authorList>
            <person name="Palenik B."/>
            <person name="Grimwood J."/>
            <person name="Aerts A."/>
            <person name="Rouze P."/>
            <person name="Salamov A."/>
            <person name="Putnam N."/>
            <person name="Dupont C."/>
            <person name="Jorgensen R."/>
            <person name="Derelle E."/>
            <person name="Rombauts S."/>
            <person name="Zhou K."/>
            <person name="Otillar R."/>
            <person name="Merchant S.S."/>
            <person name="Podell S."/>
            <person name="Gaasterland T."/>
            <person name="Napoli C."/>
            <person name="Gendler K."/>
            <person name="Manuell A."/>
            <person name="Tai V."/>
            <person name="Vallon O."/>
            <person name="Piganeau G."/>
            <person name="Jancek S."/>
            <person name="Heijde M."/>
            <person name="Jabbari K."/>
            <person name="Bowler C."/>
            <person name="Lohr M."/>
            <person name="Robbens S."/>
            <person name="Werner G."/>
            <person name="Dubchak I."/>
            <person name="Pazour G.J."/>
            <person name="Ren Q."/>
            <person name="Paulsen I."/>
            <person name="Delwiche C."/>
            <person name="Schmutz J."/>
            <person name="Rokhsar D."/>
            <person name="Van de Peer Y."/>
            <person name="Moreau H."/>
            <person name="Grigoriev I.V."/>
        </authorList>
    </citation>
    <scope>NUCLEOTIDE SEQUENCE [LARGE SCALE GENOMIC DNA]</scope>
    <source>
        <strain evidence="5 6">CCE9901</strain>
    </source>
</reference>
<proteinExistence type="predicted"/>
<gene>
    <name evidence="5" type="ORF">OSTLU_29010</name>
</gene>
<dbReference type="Pfam" id="PF15613">
    <property type="entry name" value="WSD"/>
    <property type="match status" value="1"/>
</dbReference>
<evidence type="ECO:0000259" key="4">
    <source>
        <dbReference type="Pfam" id="PF15613"/>
    </source>
</evidence>
<evidence type="ECO:0000313" key="5">
    <source>
        <dbReference type="EMBL" id="ABO93859.1"/>
    </source>
</evidence>
<comment type="subcellular location">
    <subcellularLocation>
        <location evidence="1">Nucleus</location>
    </subcellularLocation>
</comment>
<dbReference type="OrthoDB" id="332390at2759"/>
<feature type="compositionally biased region" description="Basic and acidic residues" evidence="3">
    <location>
        <begin position="318"/>
        <end position="331"/>
    </location>
</feature>